<protein>
    <recommendedName>
        <fullName evidence="1">Thioredoxin domain-containing protein</fullName>
    </recommendedName>
</protein>
<dbReference type="GO" id="GO:0016491">
    <property type="term" value="F:oxidoreductase activity"/>
    <property type="evidence" value="ECO:0007669"/>
    <property type="project" value="InterPro"/>
</dbReference>
<dbReference type="SUPFAM" id="SSF52833">
    <property type="entry name" value="Thioredoxin-like"/>
    <property type="match status" value="1"/>
</dbReference>
<dbReference type="EMBL" id="UINC01036369">
    <property type="protein sequence ID" value="SVB30228.1"/>
    <property type="molecule type" value="Genomic_DNA"/>
</dbReference>
<reference evidence="2" key="1">
    <citation type="submission" date="2018-05" db="EMBL/GenBank/DDBJ databases">
        <authorList>
            <person name="Lanie J.A."/>
            <person name="Ng W.-L."/>
            <person name="Kazmierczak K.M."/>
            <person name="Andrzejewski T.M."/>
            <person name="Davidsen T.M."/>
            <person name="Wayne K.J."/>
            <person name="Tettelin H."/>
            <person name="Glass J.I."/>
            <person name="Rusch D."/>
            <person name="Podicherti R."/>
            <person name="Tsui H.-C.T."/>
            <person name="Winkler M.E."/>
        </authorList>
    </citation>
    <scope>NUCLEOTIDE SEQUENCE</scope>
</reference>
<dbReference type="InterPro" id="IPR050553">
    <property type="entry name" value="Thioredoxin_ResA/DsbE_sf"/>
</dbReference>
<dbReference type="PANTHER" id="PTHR42852">
    <property type="entry name" value="THIOL:DISULFIDE INTERCHANGE PROTEIN DSBE"/>
    <property type="match status" value="1"/>
</dbReference>
<sequence>MKRILSPVAVIAALNLLLAFPTFGAEAPDSLSVENAFGAKSEMTFRLKIKEILESGFVKGLMEKHPEIAEGIEQAKQEDELKEFTELTGFGPDDIVEIAFSATGVDAIMEAQARGEEPKIGEDVGFVIAVRVAKGSDPKKLLGLVFDKTEEEEGPDARKQLEESVMTFKAATILNVPRELLKDGEVDADVSLGMRSIGEETYFAVGLTEEVKRFFSGGKVDGNSSTALAALPAKRQIAYAMPIPPKVWDQAGIDFGDDNPLFAGLANAVKGIREVGLAATFKEKSLGVNVAITCGDAQSALALWTMAQAGLGMAQLAAAGEGSNAPPILNRIKTQAKGKNVVVSVEVLPEDLDQLGDFGPGAAIAGDDEEPDPEELIGEDAPALVLKTLDGQGFDLEKMEGKVVVLDFWATWCGPCVKALPEVMKATDGLKGKGVALVAVNQGEEPKEIRQFLKAK</sequence>
<gene>
    <name evidence="2" type="ORF">METZ01_LOCUS183082</name>
</gene>
<dbReference type="InterPro" id="IPR013740">
    <property type="entry name" value="Redoxin"/>
</dbReference>
<dbReference type="Pfam" id="PF08534">
    <property type="entry name" value="Redoxin"/>
    <property type="match status" value="1"/>
</dbReference>
<dbReference type="AlphaFoldDB" id="A0A382CVQ7"/>
<dbReference type="CDD" id="cd02966">
    <property type="entry name" value="TlpA_like_family"/>
    <property type="match status" value="1"/>
</dbReference>
<dbReference type="InterPro" id="IPR013766">
    <property type="entry name" value="Thioredoxin_domain"/>
</dbReference>
<evidence type="ECO:0000313" key="2">
    <source>
        <dbReference type="EMBL" id="SVB30228.1"/>
    </source>
</evidence>
<dbReference type="Gene3D" id="3.40.30.10">
    <property type="entry name" value="Glutaredoxin"/>
    <property type="match status" value="1"/>
</dbReference>
<dbReference type="PROSITE" id="PS51352">
    <property type="entry name" value="THIOREDOXIN_2"/>
    <property type="match status" value="1"/>
</dbReference>
<feature type="domain" description="Thioredoxin" evidence="1">
    <location>
        <begin position="375"/>
        <end position="456"/>
    </location>
</feature>
<dbReference type="PANTHER" id="PTHR42852:SF17">
    <property type="entry name" value="THIOREDOXIN-LIKE PROTEIN HI_1115"/>
    <property type="match status" value="1"/>
</dbReference>
<proteinExistence type="predicted"/>
<evidence type="ECO:0000259" key="1">
    <source>
        <dbReference type="PROSITE" id="PS51352"/>
    </source>
</evidence>
<name>A0A382CVQ7_9ZZZZ</name>
<feature type="non-terminal residue" evidence="2">
    <location>
        <position position="456"/>
    </location>
</feature>
<organism evidence="2">
    <name type="scientific">marine metagenome</name>
    <dbReference type="NCBI Taxonomy" id="408172"/>
    <lineage>
        <taxon>unclassified sequences</taxon>
        <taxon>metagenomes</taxon>
        <taxon>ecological metagenomes</taxon>
    </lineage>
</organism>
<accession>A0A382CVQ7</accession>
<dbReference type="InterPro" id="IPR036249">
    <property type="entry name" value="Thioredoxin-like_sf"/>
</dbReference>